<dbReference type="Proteomes" id="UP001168877">
    <property type="component" value="Unassembled WGS sequence"/>
</dbReference>
<organism evidence="1 2">
    <name type="scientific">Acer saccharum</name>
    <name type="common">Sugar maple</name>
    <dbReference type="NCBI Taxonomy" id="4024"/>
    <lineage>
        <taxon>Eukaryota</taxon>
        <taxon>Viridiplantae</taxon>
        <taxon>Streptophyta</taxon>
        <taxon>Embryophyta</taxon>
        <taxon>Tracheophyta</taxon>
        <taxon>Spermatophyta</taxon>
        <taxon>Magnoliopsida</taxon>
        <taxon>eudicotyledons</taxon>
        <taxon>Gunneridae</taxon>
        <taxon>Pentapetalae</taxon>
        <taxon>rosids</taxon>
        <taxon>malvids</taxon>
        <taxon>Sapindales</taxon>
        <taxon>Sapindaceae</taxon>
        <taxon>Hippocastanoideae</taxon>
        <taxon>Acereae</taxon>
        <taxon>Acer</taxon>
    </lineage>
</organism>
<accession>A0AA39RG25</accession>
<dbReference type="EMBL" id="JAUESC010000388">
    <property type="protein sequence ID" value="KAK0572857.1"/>
    <property type="molecule type" value="Genomic_DNA"/>
</dbReference>
<evidence type="ECO:0000313" key="2">
    <source>
        <dbReference type="Proteomes" id="UP001168877"/>
    </source>
</evidence>
<gene>
    <name evidence="1" type="ORF">LWI29_038205</name>
</gene>
<keyword evidence="2" id="KW-1185">Reference proteome</keyword>
<reference evidence="1" key="2">
    <citation type="submission" date="2023-06" db="EMBL/GenBank/DDBJ databases">
        <authorList>
            <person name="Swenson N.G."/>
            <person name="Wegrzyn J.L."/>
            <person name="Mcevoy S.L."/>
        </authorList>
    </citation>
    <scope>NUCLEOTIDE SEQUENCE</scope>
    <source>
        <strain evidence="1">NS2018</strain>
        <tissue evidence="1">Leaf</tissue>
    </source>
</reference>
<protein>
    <submittedName>
        <fullName evidence="1">Uncharacterized protein</fullName>
    </submittedName>
</protein>
<comment type="caution">
    <text evidence="1">The sequence shown here is derived from an EMBL/GenBank/DDBJ whole genome shotgun (WGS) entry which is preliminary data.</text>
</comment>
<sequence>MGGICSRKRDQQVVEDVVLRGVSARYSKSASSKWLRTSFSRPLMDTRPGGGNCPSLMELCIYKIRENIDKYTSFSMLPRDLSQQIFNELVFSNGLTDVSLEAFRDCALQDILLGEYPGVNDS</sequence>
<name>A0AA39RG25_ACESA</name>
<dbReference type="AlphaFoldDB" id="A0AA39RG25"/>
<reference evidence="1" key="1">
    <citation type="journal article" date="2022" name="Plant J.">
        <title>Strategies of tolerance reflected in two North American maple genomes.</title>
        <authorList>
            <person name="McEvoy S.L."/>
            <person name="Sezen U.U."/>
            <person name="Trouern-Trend A."/>
            <person name="McMahon S.M."/>
            <person name="Schaberg P.G."/>
            <person name="Yang J."/>
            <person name="Wegrzyn J.L."/>
            <person name="Swenson N.G."/>
        </authorList>
    </citation>
    <scope>NUCLEOTIDE SEQUENCE</scope>
    <source>
        <strain evidence="1">NS2018</strain>
    </source>
</reference>
<proteinExistence type="predicted"/>
<evidence type="ECO:0000313" key="1">
    <source>
        <dbReference type="EMBL" id="KAK0572857.1"/>
    </source>
</evidence>